<accession>A0A8X6GK08</accession>
<evidence type="ECO:0000313" key="1">
    <source>
        <dbReference type="EMBL" id="GFQ68544.1"/>
    </source>
</evidence>
<sequence length="111" mass="12827">MFLCILPPLTQLSANISIVSSLAGGNLTPEPIECTLDIVHLRLLKAEVNAMCWLPSVTRTLLSRDTGLHVLQTRRWFIPNRNYKHLSDFKLLKENPRFPNHNRGRRRQEKV</sequence>
<reference evidence="1" key="1">
    <citation type="submission" date="2020-07" db="EMBL/GenBank/DDBJ databases">
        <title>Multicomponent nature underlies the extraordinary mechanical properties of spider dragline silk.</title>
        <authorList>
            <person name="Kono N."/>
            <person name="Nakamura H."/>
            <person name="Mori M."/>
            <person name="Yoshida Y."/>
            <person name="Ohtoshi R."/>
            <person name="Malay A.D."/>
            <person name="Moran D.A.P."/>
            <person name="Tomita M."/>
            <person name="Numata K."/>
            <person name="Arakawa K."/>
        </authorList>
    </citation>
    <scope>NUCLEOTIDE SEQUENCE</scope>
</reference>
<dbReference type="Proteomes" id="UP000887116">
    <property type="component" value="Unassembled WGS sequence"/>
</dbReference>
<protein>
    <submittedName>
        <fullName evidence="1">Uncharacterized protein</fullName>
    </submittedName>
</protein>
<proteinExistence type="predicted"/>
<gene>
    <name evidence="1" type="ORF">TNCT_593281</name>
</gene>
<comment type="caution">
    <text evidence="1">The sequence shown here is derived from an EMBL/GenBank/DDBJ whole genome shotgun (WGS) entry which is preliminary data.</text>
</comment>
<organism evidence="1 2">
    <name type="scientific">Trichonephila clavata</name>
    <name type="common">Joro spider</name>
    <name type="synonym">Nephila clavata</name>
    <dbReference type="NCBI Taxonomy" id="2740835"/>
    <lineage>
        <taxon>Eukaryota</taxon>
        <taxon>Metazoa</taxon>
        <taxon>Ecdysozoa</taxon>
        <taxon>Arthropoda</taxon>
        <taxon>Chelicerata</taxon>
        <taxon>Arachnida</taxon>
        <taxon>Araneae</taxon>
        <taxon>Araneomorphae</taxon>
        <taxon>Entelegynae</taxon>
        <taxon>Araneoidea</taxon>
        <taxon>Nephilidae</taxon>
        <taxon>Trichonephila</taxon>
    </lineage>
</organism>
<evidence type="ECO:0000313" key="2">
    <source>
        <dbReference type="Proteomes" id="UP000887116"/>
    </source>
</evidence>
<dbReference type="EMBL" id="BMAO01020596">
    <property type="protein sequence ID" value="GFQ68544.1"/>
    <property type="molecule type" value="Genomic_DNA"/>
</dbReference>
<name>A0A8X6GK08_TRICU</name>
<keyword evidence="2" id="KW-1185">Reference proteome</keyword>
<dbReference type="AlphaFoldDB" id="A0A8X6GK08"/>